<reference evidence="2" key="1">
    <citation type="submission" date="2016-12" db="EMBL/GenBank/DDBJ databases">
        <authorList>
            <person name="Gulvik C.A."/>
        </authorList>
    </citation>
    <scope>NUCLEOTIDE SEQUENCE [LARGE SCALE GENOMIC DNA]</scope>
    <source>
        <strain evidence="2">ATCC 51725</strain>
    </source>
</reference>
<gene>
    <name evidence="1" type="ORF">BU200_01170</name>
</gene>
<name>A0A1Q8EFW2_STRAI</name>
<proteinExistence type="predicted"/>
<keyword evidence="2" id="KW-1185">Reference proteome</keyword>
<dbReference type="OrthoDB" id="2235197at2"/>
<dbReference type="Proteomes" id="UP000186437">
    <property type="component" value="Unassembled WGS sequence"/>
</dbReference>
<sequence length="119" mass="14072">MIDGFYPTALDAGIAPFSFWDYTLQELKDLVESYNRNFISSQKLRAMHGYKQAQMIASYVSLMLQSDGKEPEVWDFYPDIFSDVRERTEQLRAERELEEHKARMRAFAERTRGRFKSSE</sequence>
<comment type="caution">
    <text evidence="1">The sequence shown here is derived from an EMBL/GenBank/DDBJ whole genome shotgun (WGS) entry which is preliminary data.</text>
</comment>
<evidence type="ECO:0000313" key="1">
    <source>
        <dbReference type="EMBL" id="OLF50683.1"/>
    </source>
</evidence>
<accession>A0A1Q8EFW2</accession>
<dbReference type="AlphaFoldDB" id="A0A1Q8EFW2"/>
<organism evidence="1 2">
    <name type="scientific">Streptococcus acidominimus</name>
    <dbReference type="NCBI Taxonomy" id="1326"/>
    <lineage>
        <taxon>Bacteria</taxon>
        <taxon>Bacillati</taxon>
        <taxon>Bacillota</taxon>
        <taxon>Bacilli</taxon>
        <taxon>Lactobacillales</taxon>
        <taxon>Streptococcaceae</taxon>
        <taxon>Streptococcus</taxon>
    </lineage>
</organism>
<protein>
    <submittedName>
        <fullName evidence="1">Uncharacterized protein</fullName>
    </submittedName>
</protein>
<dbReference type="EMBL" id="MSJL01000003">
    <property type="protein sequence ID" value="OLF50683.1"/>
    <property type="molecule type" value="Genomic_DNA"/>
</dbReference>
<evidence type="ECO:0000313" key="2">
    <source>
        <dbReference type="Proteomes" id="UP000186437"/>
    </source>
</evidence>